<reference evidence="4 5" key="1">
    <citation type="submission" date="2015-07" db="EMBL/GenBank/DDBJ databases">
        <title>ATOL: Assembling a taxonomically balanced genome-scale reconstruction of the evolutionary history of the Enterobacteriaceae.</title>
        <authorList>
            <person name="Plunkett G.III."/>
            <person name="Neeno-Eckwall E.C."/>
            <person name="Glasner J.D."/>
            <person name="Perna N.T."/>
        </authorList>
    </citation>
    <scope>NUCLEOTIDE SEQUENCE [LARGE SCALE GENOMIC DNA]</scope>
    <source>
        <strain evidence="4 5">ATCC 35017</strain>
    </source>
</reference>
<dbReference type="CDD" id="cd13867">
    <property type="entry name" value="CuRO_2_CueO_FtsP"/>
    <property type="match status" value="1"/>
</dbReference>
<evidence type="ECO:0000259" key="2">
    <source>
        <dbReference type="Pfam" id="PF07731"/>
    </source>
</evidence>
<dbReference type="AlphaFoldDB" id="A0A0N0IC19"/>
<feature type="signal peptide" evidence="1">
    <location>
        <begin position="1"/>
        <end position="29"/>
    </location>
</feature>
<keyword evidence="1" id="KW-0732">Signal</keyword>
<dbReference type="Gene3D" id="2.60.40.420">
    <property type="entry name" value="Cupredoxins - blue copper proteins"/>
    <property type="match status" value="3"/>
</dbReference>
<dbReference type="InterPro" id="IPR011707">
    <property type="entry name" value="Cu-oxidase-like_N"/>
</dbReference>
<name>A0A0N0IC19_9GAMM</name>
<dbReference type="RefSeq" id="WP_053906931.1">
    <property type="nucleotide sequence ID" value="NZ_CAWMUS010000002.1"/>
</dbReference>
<dbReference type="EC" id="1.-.-.-" evidence="4"/>
<dbReference type="SUPFAM" id="SSF49503">
    <property type="entry name" value="Cupredoxins"/>
    <property type="match status" value="3"/>
</dbReference>
<evidence type="ECO:0000313" key="4">
    <source>
        <dbReference type="EMBL" id="KPD04412.1"/>
    </source>
</evidence>
<evidence type="ECO:0000259" key="3">
    <source>
        <dbReference type="Pfam" id="PF07732"/>
    </source>
</evidence>
<keyword evidence="5" id="KW-1185">Reference proteome</keyword>
<dbReference type="GO" id="GO:0051301">
    <property type="term" value="P:cell division"/>
    <property type="evidence" value="ECO:0007669"/>
    <property type="project" value="UniProtKB-KW"/>
</dbReference>
<dbReference type="GO" id="GO:0016491">
    <property type="term" value="F:oxidoreductase activity"/>
    <property type="evidence" value="ECO:0007669"/>
    <property type="project" value="UniProtKB-KW"/>
</dbReference>
<dbReference type="PANTHER" id="PTHR48267">
    <property type="entry name" value="CUPREDOXIN SUPERFAMILY PROTEIN"/>
    <property type="match status" value="1"/>
</dbReference>
<feature type="domain" description="Plastocyanin-like" evidence="3">
    <location>
        <begin position="55"/>
        <end position="169"/>
    </location>
</feature>
<organism evidence="4 5">
    <name type="scientific">Moellerella wisconsensis ATCC 35017</name>
    <dbReference type="NCBI Taxonomy" id="1354267"/>
    <lineage>
        <taxon>Bacteria</taxon>
        <taxon>Pseudomonadati</taxon>
        <taxon>Pseudomonadota</taxon>
        <taxon>Gammaproteobacteria</taxon>
        <taxon>Enterobacterales</taxon>
        <taxon>Morganellaceae</taxon>
        <taxon>Moellerella</taxon>
    </lineage>
</organism>
<protein>
    <submittedName>
        <fullName evidence="4">Putative cell division protein</fullName>
        <ecNumber evidence="4">1.-.-.-</ecNumber>
    </submittedName>
</protein>
<gene>
    <name evidence="4" type="ORF">M992_0108</name>
</gene>
<evidence type="ECO:0000313" key="5">
    <source>
        <dbReference type="Proteomes" id="UP000053226"/>
    </source>
</evidence>
<dbReference type="Proteomes" id="UP000053226">
    <property type="component" value="Unassembled WGS sequence"/>
</dbReference>
<feature type="domain" description="Plastocyanin-like" evidence="2">
    <location>
        <begin position="353"/>
        <end position="471"/>
    </location>
</feature>
<dbReference type="NCBIfam" id="NF008135">
    <property type="entry name" value="PRK10883.1"/>
    <property type="match status" value="1"/>
</dbReference>
<comment type="caution">
    <text evidence="4">The sequence shown here is derived from an EMBL/GenBank/DDBJ whole genome shotgun (WGS) entry which is preliminary data.</text>
</comment>
<keyword evidence="4" id="KW-0132">Cell division</keyword>
<proteinExistence type="predicted"/>
<accession>A0A0N0IC19</accession>
<sequence>MSFSMRPFPFLKISGLALCLASIAFSASADTNGTNLLPVPPLLESRSGQPLFLTLQKIHWSFDGKSRANIWGVNGSYPGPTVRVKNGDDIKLIYSNRLPEAVSMTVSGLQVPGTQIGGAARLISPGADWSPVIPIRQPAATLWYHANTEGKMGSQVYNGLVGMWIIDDDSTKNLRLPKHYGVDDFPVIIQDKRLDNFGTPEYQSSENGFVGDTLLVNGVQDPYIEVSRGWIRLRLLNASNSRRYIMNISDGRPFYLIASDQGLLTVPVQVQSLPLAPGERKEILIDMAKTEQVSITAGEPAGFMERMKGLFEPSSLLVSTNVLTLRATGLMSLVTDDVPARLVDDNTQITTSIRNRDIRLDDPAGINGATRNVKRIDLTTEQGSWERWVVNSDVAQPFHIEGARFKVINHNGQPVSADDFGWKDTVWVEGRTELLVEMLQPSFNHFPFLFYSQNLEKADLGSVGQMVINPQNP</sequence>
<dbReference type="Pfam" id="PF07732">
    <property type="entry name" value="Cu-oxidase_3"/>
    <property type="match status" value="1"/>
</dbReference>
<dbReference type="InterPro" id="IPR045087">
    <property type="entry name" value="Cu-oxidase_fam"/>
</dbReference>
<keyword evidence="4" id="KW-0560">Oxidoreductase</keyword>
<dbReference type="EMBL" id="LGAA01000002">
    <property type="protein sequence ID" value="KPD04412.1"/>
    <property type="molecule type" value="Genomic_DNA"/>
</dbReference>
<dbReference type="OrthoDB" id="9757546at2"/>
<dbReference type="InterPro" id="IPR011706">
    <property type="entry name" value="Cu-oxidase_C"/>
</dbReference>
<keyword evidence="4" id="KW-0131">Cell cycle</keyword>
<dbReference type="GO" id="GO:0005507">
    <property type="term" value="F:copper ion binding"/>
    <property type="evidence" value="ECO:0007669"/>
    <property type="project" value="InterPro"/>
</dbReference>
<evidence type="ECO:0000256" key="1">
    <source>
        <dbReference type="SAM" id="SignalP"/>
    </source>
</evidence>
<dbReference type="InterPro" id="IPR008972">
    <property type="entry name" value="Cupredoxin"/>
</dbReference>
<dbReference type="PANTHER" id="PTHR48267:SF1">
    <property type="entry name" value="BILIRUBIN OXIDASE"/>
    <property type="match status" value="1"/>
</dbReference>
<feature type="chain" id="PRO_5005851124" evidence="1">
    <location>
        <begin position="30"/>
        <end position="473"/>
    </location>
</feature>
<dbReference type="Pfam" id="PF07731">
    <property type="entry name" value="Cu-oxidase_2"/>
    <property type="match status" value="1"/>
</dbReference>